<evidence type="ECO:0000256" key="3">
    <source>
        <dbReference type="ARBA" id="ARBA00022692"/>
    </source>
</evidence>
<dbReference type="Proteomes" id="UP000241899">
    <property type="component" value="Unassembled WGS sequence"/>
</dbReference>
<feature type="domain" description="ComEC/Rec2-related protein" evidence="7">
    <location>
        <begin position="242"/>
        <end position="513"/>
    </location>
</feature>
<protein>
    <submittedName>
        <fullName evidence="9">Competence protein</fullName>
    </submittedName>
</protein>
<evidence type="ECO:0000256" key="1">
    <source>
        <dbReference type="ARBA" id="ARBA00004651"/>
    </source>
</evidence>
<dbReference type="NCBIfam" id="TIGR00360">
    <property type="entry name" value="ComEC_N-term"/>
    <property type="match status" value="1"/>
</dbReference>
<comment type="caution">
    <text evidence="9">The sequence shown here is derived from an EMBL/GenBank/DDBJ whole genome shotgun (WGS) entry which is preliminary data.</text>
</comment>
<dbReference type="InterPro" id="IPR004477">
    <property type="entry name" value="ComEC_N"/>
</dbReference>
<feature type="transmembrane region" description="Helical" evidence="6">
    <location>
        <begin position="46"/>
        <end position="64"/>
    </location>
</feature>
<dbReference type="Pfam" id="PF13567">
    <property type="entry name" value="DUF4131"/>
    <property type="match status" value="1"/>
</dbReference>
<dbReference type="InterPro" id="IPR025405">
    <property type="entry name" value="DUF4131"/>
</dbReference>
<evidence type="ECO:0000256" key="4">
    <source>
        <dbReference type="ARBA" id="ARBA00022989"/>
    </source>
</evidence>
<dbReference type="PANTHER" id="PTHR30619:SF1">
    <property type="entry name" value="RECOMBINATION PROTEIN 2"/>
    <property type="match status" value="1"/>
</dbReference>
<evidence type="ECO:0000256" key="2">
    <source>
        <dbReference type="ARBA" id="ARBA00022475"/>
    </source>
</evidence>
<feature type="transmembrane region" description="Helical" evidence="6">
    <location>
        <begin position="437"/>
        <end position="462"/>
    </location>
</feature>
<dbReference type="Pfam" id="PF03772">
    <property type="entry name" value="Competence"/>
    <property type="match status" value="1"/>
</dbReference>
<gene>
    <name evidence="9" type="ORF">C5F46_05210</name>
</gene>
<keyword evidence="3 6" id="KW-0812">Transmembrane</keyword>
<organism evidence="9 10">
    <name type="scientific">Phaeovulum veldkampii DSM 11550</name>
    <dbReference type="NCBI Taxonomy" id="1185920"/>
    <lineage>
        <taxon>Bacteria</taxon>
        <taxon>Pseudomonadati</taxon>
        <taxon>Pseudomonadota</taxon>
        <taxon>Alphaproteobacteria</taxon>
        <taxon>Rhodobacterales</taxon>
        <taxon>Paracoccaceae</taxon>
        <taxon>Phaeovulum</taxon>
    </lineage>
</organism>
<sequence length="696" mass="71521">MRAPFDGLADPLGALARARGDLFLWLPVLLALGIGGYFARLTEPGPAVYAGAAALVLIGAVLWSRGPEVVQLPAAAVAVVAAGLLLAGARAHQVAAPVLGFRYYGPVEGRIISIDRSGTDRIRLTLDQVVLERMVPARTPKTVRVALHGDQSHLLPEPGLRVMLTGHLAPPAGPAAPGAYDFRRQAWFSGLGAVGYARAPVMVLAPPDPDDWALAGHRARMRLSAAIQTRIPGQPGAVAAALMTGDRSGIAEATNEAMRASNLYHIISISGLHMGMLAGFVFAALRYGLAATGNLALRWPVKKIAAAAALVAATVYLWLAGPNVATERAYVMAAVMLLAVLVDRRAISLRTVALAALILLVAEPESLTEPGFQMSFGATVALILIYGPWSAVEHRLPVLLKPVAMLLVTSLAAGLVTAPIAAAHFNRMPEYGLLANLLAVPVMGMLVMPAGVIAALLSPFGLAAPALWVMQQGTAWMILVAEQVAALEGAVLAVPAPPAAVLPLLAGGASVATLGRGVARSAGGLMLALAAALWVGAARPALLIAPEGELVGLMTPAGRALSKTGAGFVAESWLEADGDTARPETAAARAGFSGQRGGREAELAGRRLLHLTGKAAAEKAPDACREGAVVVLAAAAPKPPEDCLWVDQTILRQTGALAIDADATGALVITRAAEVAGTRLWSGAGPKGRRAVPAGQ</sequence>
<dbReference type="EMBL" id="PZKF01000008">
    <property type="protein sequence ID" value="PTE18368.1"/>
    <property type="molecule type" value="Genomic_DNA"/>
</dbReference>
<evidence type="ECO:0000256" key="5">
    <source>
        <dbReference type="ARBA" id="ARBA00023136"/>
    </source>
</evidence>
<evidence type="ECO:0000256" key="6">
    <source>
        <dbReference type="SAM" id="Phobius"/>
    </source>
</evidence>
<keyword evidence="4 6" id="KW-1133">Transmembrane helix</keyword>
<feature type="transmembrane region" description="Helical" evidence="6">
    <location>
        <begin position="304"/>
        <end position="325"/>
    </location>
</feature>
<evidence type="ECO:0000259" key="7">
    <source>
        <dbReference type="Pfam" id="PF03772"/>
    </source>
</evidence>
<feature type="domain" description="DUF4131" evidence="8">
    <location>
        <begin position="44"/>
        <end position="200"/>
    </location>
</feature>
<dbReference type="InterPro" id="IPR052159">
    <property type="entry name" value="Competence_DNA_uptake"/>
</dbReference>
<evidence type="ECO:0000313" key="10">
    <source>
        <dbReference type="Proteomes" id="UP000241899"/>
    </source>
</evidence>
<dbReference type="AlphaFoldDB" id="A0A2T4JKG7"/>
<name>A0A2T4JKG7_9RHOB</name>
<feature type="transmembrane region" description="Helical" evidence="6">
    <location>
        <begin position="22"/>
        <end position="39"/>
    </location>
</feature>
<keyword evidence="2" id="KW-1003">Cell membrane</keyword>
<feature type="transmembrane region" description="Helical" evidence="6">
    <location>
        <begin position="525"/>
        <end position="545"/>
    </location>
</feature>
<dbReference type="PANTHER" id="PTHR30619">
    <property type="entry name" value="DNA INTERNALIZATION/COMPETENCE PROTEIN COMEC/REC2"/>
    <property type="match status" value="1"/>
</dbReference>
<feature type="transmembrane region" description="Helical" evidence="6">
    <location>
        <begin position="263"/>
        <end position="284"/>
    </location>
</feature>
<evidence type="ECO:0000259" key="8">
    <source>
        <dbReference type="Pfam" id="PF13567"/>
    </source>
</evidence>
<accession>A0A2T4JKG7</accession>
<proteinExistence type="predicted"/>
<evidence type="ECO:0000313" key="9">
    <source>
        <dbReference type="EMBL" id="PTE18368.1"/>
    </source>
</evidence>
<keyword evidence="5 6" id="KW-0472">Membrane</keyword>
<dbReference type="GO" id="GO:0005886">
    <property type="term" value="C:plasma membrane"/>
    <property type="evidence" value="ECO:0007669"/>
    <property type="project" value="UniProtKB-SubCell"/>
</dbReference>
<comment type="subcellular location">
    <subcellularLocation>
        <location evidence="1">Cell membrane</location>
        <topology evidence="1">Multi-pass membrane protein</topology>
    </subcellularLocation>
</comment>
<dbReference type="OrthoDB" id="9790149at2"/>
<feature type="transmembrane region" description="Helical" evidence="6">
    <location>
        <begin position="70"/>
        <end position="89"/>
    </location>
</feature>
<keyword evidence="10" id="KW-1185">Reference proteome</keyword>
<feature type="transmembrane region" description="Helical" evidence="6">
    <location>
        <begin position="346"/>
        <end position="362"/>
    </location>
</feature>
<feature type="transmembrane region" description="Helical" evidence="6">
    <location>
        <begin position="404"/>
        <end position="425"/>
    </location>
</feature>
<feature type="transmembrane region" description="Helical" evidence="6">
    <location>
        <begin position="374"/>
        <end position="392"/>
    </location>
</feature>
<reference evidence="9 10" key="1">
    <citation type="submission" date="2018-03" db="EMBL/GenBank/DDBJ databases">
        <title>Rhodobacter veldkampii.</title>
        <authorList>
            <person name="Meyer T.E."/>
            <person name="Miller S."/>
            <person name="Lodha T."/>
            <person name="Gandham S."/>
            <person name="Chintalapati S."/>
            <person name="Chintalapati V.R."/>
        </authorList>
    </citation>
    <scope>NUCLEOTIDE SEQUENCE [LARGE SCALE GENOMIC DNA]</scope>
    <source>
        <strain evidence="9 10">DSM 11550</strain>
    </source>
</reference>